<sequence length="103" mass="10987">MALMMITLAVLVMTEITIQNDESVNCDGSDIDNRSGDINGASLVVQTLWRVEQILVPSLCDPKPHAGPLVHHADGQGVQLLLAPLRGTDAIRTGTLPYISVAL</sequence>
<dbReference type="Proteomes" id="UP000324222">
    <property type="component" value="Unassembled WGS sequence"/>
</dbReference>
<accession>A0A5B7HVY3</accession>
<evidence type="ECO:0000313" key="3">
    <source>
        <dbReference type="Proteomes" id="UP000324222"/>
    </source>
</evidence>
<keyword evidence="3" id="KW-1185">Reference proteome</keyword>
<protein>
    <recommendedName>
        <fullName evidence="4">Secreted protein</fullName>
    </recommendedName>
</protein>
<reference evidence="2 3" key="1">
    <citation type="submission" date="2019-05" db="EMBL/GenBank/DDBJ databases">
        <title>Another draft genome of Portunus trituberculatus and its Hox gene families provides insights of decapod evolution.</title>
        <authorList>
            <person name="Jeong J.-H."/>
            <person name="Song I."/>
            <person name="Kim S."/>
            <person name="Choi T."/>
            <person name="Kim D."/>
            <person name="Ryu S."/>
            <person name="Kim W."/>
        </authorList>
    </citation>
    <scope>NUCLEOTIDE SEQUENCE [LARGE SCALE GENOMIC DNA]</scope>
    <source>
        <tissue evidence="2">Muscle</tissue>
    </source>
</reference>
<feature type="chain" id="PRO_5023027516" description="Secreted protein" evidence="1">
    <location>
        <begin position="20"/>
        <end position="103"/>
    </location>
</feature>
<gene>
    <name evidence="2" type="ORF">E2C01_071679</name>
</gene>
<evidence type="ECO:0008006" key="4">
    <source>
        <dbReference type="Google" id="ProtNLM"/>
    </source>
</evidence>
<evidence type="ECO:0000256" key="1">
    <source>
        <dbReference type="SAM" id="SignalP"/>
    </source>
</evidence>
<evidence type="ECO:0000313" key="2">
    <source>
        <dbReference type="EMBL" id="MPC77231.1"/>
    </source>
</evidence>
<proteinExistence type="predicted"/>
<name>A0A5B7HVY3_PORTR</name>
<organism evidence="2 3">
    <name type="scientific">Portunus trituberculatus</name>
    <name type="common">Swimming crab</name>
    <name type="synonym">Neptunus trituberculatus</name>
    <dbReference type="NCBI Taxonomy" id="210409"/>
    <lineage>
        <taxon>Eukaryota</taxon>
        <taxon>Metazoa</taxon>
        <taxon>Ecdysozoa</taxon>
        <taxon>Arthropoda</taxon>
        <taxon>Crustacea</taxon>
        <taxon>Multicrustacea</taxon>
        <taxon>Malacostraca</taxon>
        <taxon>Eumalacostraca</taxon>
        <taxon>Eucarida</taxon>
        <taxon>Decapoda</taxon>
        <taxon>Pleocyemata</taxon>
        <taxon>Brachyura</taxon>
        <taxon>Eubrachyura</taxon>
        <taxon>Portunoidea</taxon>
        <taxon>Portunidae</taxon>
        <taxon>Portuninae</taxon>
        <taxon>Portunus</taxon>
    </lineage>
</organism>
<feature type="signal peptide" evidence="1">
    <location>
        <begin position="1"/>
        <end position="19"/>
    </location>
</feature>
<comment type="caution">
    <text evidence="2">The sequence shown here is derived from an EMBL/GenBank/DDBJ whole genome shotgun (WGS) entry which is preliminary data.</text>
</comment>
<dbReference type="AlphaFoldDB" id="A0A5B7HVY3"/>
<dbReference type="EMBL" id="VSRR010045356">
    <property type="protein sequence ID" value="MPC77231.1"/>
    <property type="molecule type" value="Genomic_DNA"/>
</dbReference>
<keyword evidence="1" id="KW-0732">Signal</keyword>